<evidence type="ECO:0000313" key="2">
    <source>
        <dbReference type="Proteomes" id="UP000298663"/>
    </source>
</evidence>
<gene>
    <name evidence="1" type="ORF">L596_000366</name>
</gene>
<dbReference type="EMBL" id="CM016762">
    <property type="protein sequence ID" value="TMS32539.1"/>
    <property type="molecule type" value="Genomic_DNA"/>
</dbReference>
<reference evidence="1 2" key="1">
    <citation type="journal article" date="2015" name="Genome Biol.">
        <title>Comparative genomics of Steinernema reveals deeply conserved gene regulatory networks.</title>
        <authorList>
            <person name="Dillman A.R."/>
            <person name="Macchietto M."/>
            <person name="Porter C.F."/>
            <person name="Rogers A."/>
            <person name="Williams B."/>
            <person name="Antoshechkin I."/>
            <person name="Lee M.M."/>
            <person name="Goodwin Z."/>
            <person name="Lu X."/>
            <person name="Lewis E.E."/>
            <person name="Goodrich-Blair H."/>
            <person name="Stock S.P."/>
            <person name="Adams B.J."/>
            <person name="Sternberg P.W."/>
            <person name="Mortazavi A."/>
        </authorList>
    </citation>
    <scope>NUCLEOTIDE SEQUENCE [LARGE SCALE GENOMIC DNA]</scope>
    <source>
        <strain evidence="1 2">ALL</strain>
    </source>
</reference>
<name>A0A4U8UJB7_STECR</name>
<proteinExistence type="predicted"/>
<comment type="caution">
    <text evidence="1">The sequence shown here is derived from an EMBL/GenBank/DDBJ whole genome shotgun (WGS) entry which is preliminary data.</text>
</comment>
<organism evidence="1 2">
    <name type="scientific">Steinernema carpocapsae</name>
    <name type="common">Entomopathogenic nematode</name>
    <dbReference type="NCBI Taxonomy" id="34508"/>
    <lineage>
        <taxon>Eukaryota</taxon>
        <taxon>Metazoa</taxon>
        <taxon>Ecdysozoa</taxon>
        <taxon>Nematoda</taxon>
        <taxon>Chromadorea</taxon>
        <taxon>Rhabditida</taxon>
        <taxon>Tylenchina</taxon>
        <taxon>Panagrolaimomorpha</taxon>
        <taxon>Strongyloidoidea</taxon>
        <taxon>Steinernematidae</taxon>
        <taxon>Steinernema</taxon>
    </lineage>
</organism>
<evidence type="ECO:0000313" key="1">
    <source>
        <dbReference type="EMBL" id="TMS32539.1"/>
    </source>
</evidence>
<dbReference type="AlphaFoldDB" id="A0A4U8UJB7"/>
<sequence length="118" mass="13266">MDLSLENFDLAKKYAFDESAHSGGLPISVQLSEEIEKTTKADVIMLPFVETVSTQCQRSDAIVKTECIQLPPSKDEAQLETPGQKSKDDLSFLQRAWGFLKQPFQCSRITQEIEAQQN</sequence>
<dbReference type="EMBL" id="AZBU02000001">
    <property type="protein sequence ID" value="TMS32539.1"/>
    <property type="molecule type" value="Genomic_DNA"/>
</dbReference>
<accession>A0A4U8UJB7</accession>
<reference evidence="1 2" key="2">
    <citation type="journal article" date="2019" name="G3 (Bethesda)">
        <title>Hybrid Assembly of the Genome of the Entomopathogenic Nematode Steinernema carpocapsae Identifies the X-Chromosome.</title>
        <authorList>
            <person name="Serra L."/>
            <person name="Macchietto M."/>
            <person name="Macias-Munoz A."/>
            <person name="McGill C.J."/>
            <person name="Rodriguez I.M."/>
            <person name="Rodriguez B."/>
            <person name="Murad R."/>
            <person name="Mortazavi A."/>
        </authorList>
    </citation>
    <scope>NUCLEOTIDE SEQUENCE [LARGE SCALE GENOMIC DNA]</scope>
    <source>
        <strain evidence="1 2">ALL</strain>
    </source>
</reference>
<dbReference type="Proteomes" id="UP000298663">
    <property type="component" value="Chromosome X"/>
</dbReference>
<keyword evidence="2" id="KW-1185">Reference proteome</keyword>
<protein>
    <submittedName>
        <fullName evidence="1">Uncharacterized protein</fullName>
    </submittedName>
</protein>